<feature type="region of interest" description="Disordered" evidence="2">
    <location>
        <begin position="931"/>
        <end position="951"/>
    </location>
</feature>
<name>A0A232FGS0_9HYME</name>
<keyword evidence="1" id="KW-0175">Coiled coil</keyword>
<feature type="compositionally biased region" description="Acidic residues" evidence="2">
    <location>
        <begin position="933"/>
        <end position="945"/>
    </location>
</feature>
<organism evidence="4 5">
    <name type="scientific">Trichomalopsis sarcophagae</name>
    <dbReference type="NCBI Taxonomy" id="543379"/>
    <lineage>
        <taxon>Eukaryota</taxon>
        <taxon>Metazoa</taxon>
        <taxon>Ecdysozoa</taxon>
        <taxon>Arthropoda</taxon>
        <taxon>Hexapoda</taxon>
        <taxon>Insecta</taxon>
        <taxon>Pterygota</taxon>
        <taxon>Neoptera</taxon>
        <taxon>Endopterygota</taxon>
        <taxon>Hymenoptera</taxon>
        <taxon>Apocrita</taxon>
        <taxon>Proctotrupomorpha</taxon>
        <taxon>Chalcidoidea</taxon>
        <taxon>Pteromalidae</taxon>
        <taxon>Pteromalinae</taxon>
        <taxon>Trichomalopsis</taxon>
    </lineage>
</organism>
<keyword evidence="5" id="KW-1185">Reference proteome</keyword>
<evidence type="ECO:0000313" key="5">
    <source>
        <dbReference type="Proteomes" id="UP000215335"/>
    </source>
</evidence>
<gene>
    <name evidence="4" type="ORF">TSAR_011128</name>
</gene>
<feature type="domain" description="Tudor" evidence="3">
    <location>
        <begin position="222"/>
        <end position="280"/>
    </location>
</feature>
<dbReference type="SMART" id="SM00333">
    <property type="entry name" value="TUDOR"/>
    <property type="match status" value="5"/>
</dbReference>
<evidence type="ECO:0000256" key="2">
    <source>
        <dbReference type="SAM" id="MobiDB-lite"/>
    </source>
</evidence>
<dbReference type="InterPro" id="IPR002999">
    <property type="entry name" value="Tudor"/>
</dbReference>
<evidence type="ECO:0000259" key="3">
    <source>
        <dbReference type="PROSITE" id="PS50304"/>
    </source>
</evidence>
<protein>
    <recommendedName>
        <fullName evidence="3">Tudor domain-containing protein</fullName>
    </recommendedName>
</protein>
<proteinExistence type="predicted"/>
<dbReference type="PANTHER" id="PTHR16442:SF1">
    <property type="entry name" value="RING FINGER PROTEIN 17"/>
    <property type="match status" value="1"/>
</dbReference>
<dbReference type="InterPro" id="IPR035437">
    <property type="entry name" value="SNase_OB-fold_sf"/>
</dbReference>
<dbReference type="AlphaFoldDB" id="A0A232FGS0"/>
<sequence length="1277" mass="147181">MTNLVDPTEFYVQRRSTRRILEELEADIVKFIESDPPKPEVILLNSLYVVHDRSNNKWIRGRVISVQDGSPTIYEVLYIDYGYKESGLTLDSIKYAKPQFIIEPGLAVRCSLAEIAPIEGNEWDDEVIHRFSDMAKNSELTIHVLNVDETVYIVELIGFGNNNGMTVSFRDWLIDVKLAKPTTFYKLKVRMVHQEKYYQDIMDQFNHQYSKLQQKEDLTIKLPEYGDKVTLKENKVWRRGIITNIRHNESKVEVFLVDIGSTQLVPYNQLKRLPNRFCNWNAQVMKVSLLDIKPIDGVEWNLEATNFLKTNLEGRQVTVIPFLKTEKTFDVCMYVDRDININALLVSKSFAQSTGLRSKHEVLDKDISIPKKNRKKDKKNAKAVKGIATSASSKPKKETVQRVEESDPYKVRVSINKIISPDIIYVSDCSNRESYKMMTAEMQKFYKSKKGRVQGPLDPNWVYCVYSRKDKQFCRAQLLDTSESDPSIVKMTLVDLAEVEDIPLDEIQPLEPRFIDTPKYQFKVRLAGIEPCGGSNDWQSSSCQKLKDIIHDTGDFKYYITLIEDSGPKDPMPVELFITRKVFVGPINPERKETFSVARCLIDHGLALPIRGFNMKNEELKELAIELKKKLQFGNSLYDNTRQLSDISNTIIEEEPILDNDSDSNSTTDVQNVEDVDKEKIVDVSSESTPLPPKVVDWIEPAHIQETIFHANITYLDWDGNVYFHPDTNEYKDTLQYISDTLFKHYNSRSIKKYDYKWEVGDLCIASFHADKKWYRGRVTQVVSQQIVMVLFVDYGNIEECSVGSLKKRIILEHIPIQCTKARIVGVNPINRKWKESDLDIIHAATVSQPCRIKIVTRPPNPWKVAVWVKPSDYSTFFPLPWFLKNKTTVSNIKIDNSILYCQDDEDFQKPNCKPIQSVKTNEKMIISINGEDSSESSSDEEDSELAMSKNGSSVESVVVFGEIPDNCSLTMRENSELSPEITMRMNHFNRSTSVNNSRSPTVDSQNDSFSEEINEKVLSGNSIYLKMNGNIDIETESVKSEALMYDAKNGHMVASTPLNTTYQDIDTEFIFGPIDFSMYEITKMEISVSTMFSDKSFSGYILQTTNEELNQWIKKASELHEQINKFAEKQPILKIELEKNCIVKYKNEMWYRGHIVKQVDNESGYGVCVELVDFGNRFYVFDELSLRTTKDEWLQIPMMGIRFRLSDIKFDETKELKDLHRAVMKVIGRNHKFTAVIKNHGPILDLELYWDKDCKESIFTQMFKSGALEILNMSVD</sequence>
<dbReference type="GO" id="GO:0005737">
    <property type="term" value="C:cytoplasm"/>
    <property type="evidence" value="ECO:0007669"/>
    <property type="project" value="UniProtKB-ARBA"/>
</dbReference>
<reference evidence="4 5" key="1">
    <citation type="journal article" date="2017" name="Curr. Biol.">
        <title>The Evolution of Venom by Co-option of Single-Copy Genes.</title>
        <authorList>
            <person name="Martinson E.O."/>
            <person name="Mrinalini"/>
            <person name="Kelkar Y.D."/>
            <person name="Chang C.H."/>
            <person name="Werren J.H."/>
        </authorList>
    </citation>
    <scope>NUCLEOTIDE SEQUENCE [LARGE SCALE GENOMIC DNA]</scope>
    <source>
        <strain evidence="4 5">Alberta</strain>
        <tissue evidence="4">Whole body</tissue>
    </source>
</reference>
<dbReference type="EMBL" id="NNAY01000248">
    <property type="protein sequence ID" value="OXU29720.1"/>
    <property type="molecule type" value="Genomic_DNA"/>
</dbReference>
<comment type="caution">
    <text evidence="4">The sequence shown here is derived from an EMBL/GenBank/DDBJ whole genome shotgun (WGS) entry which is preliminary data.</text>
</comment>
<dbReference type="STRING" id="543379.A0A232FGS0"/>
<dbReference type="PANTHER" id="PTHR16442">
    <property type="entry name" value="RING FINGER PROTEIN 17"/>
    <property type="match status" value="1"/>
</dbReference>
<dbReference type="Gene3D" id="2.30.30.140">
    <property type="match status" value="5"/>
</dbReference>
<dbReference type="Proteomes" id="UP000215335">
    <property type="component" value="Unassembled WGS sequence"/>
</dbReference>
<dbReference type="SUPFAM" id="SSF63748">
    <property type="entry name" value="Tudor/PWWP/MBT"/>
    <property type="match status" value="5"/>
</dbReference>
<dbReference type="Pfam" id="PF00567">
    <property type="entry name" value="TUDOR"/>
    <property type="match status" value="5"/>
</dbReference>
<evidence type="ECO:0000313" key="4">
    <source>
        <dbReference type="EMBL" id="OXU29720.1"/>
    </source>
</evidence>
<dbReference type="Gene3D" id="2.40.50.90">
    <property type="match status" value="4"/>
</dbReference>
<feature type="coiled-coil region" evidence="1">
    <location>
        <begin position="1103"/>
        <end position="1130"/>
    </location>
</feature>
<dbReference type="OrthoDB" id="5800423at2759"/>
<evidence type="ECO:0000256" key="1">
    <source>
        <dbReference type="SAM" id="Coils"/>
    </source>
</evidence>
<accession>A0A232FGS0</accession>
<feature type="domain" description="Tudor" evidence="3">
    <location>
        <begin position="757"/>
        <end position="816"/>
    </location>
</feature>
<dbReference type="PROSITE" id="PS50304">
    <property type="entry name" value="TUDOR"/>
    <property type="match status" value="2"/>
</dbReference>